<feature type="compositionally biased region" description="Pro residues" evidence="1">
    <location>
        <begin position="95"/>
        <end position="105"/>
    </location>
</feature>
<accession>A0A2T2NJ81</accession>
<evidence type="ECO:0000256" key="1">
    <source>
        <dbReference type="SAM" id="MobiDB-lite"/>
    </source>
</evidence>
<sequence length="194" mass="20675">MYTDQTTSKILTSYTQMTLYCSLNPSKSGNSKALPKIPPVEAEPPSPFNGAAHPPHPSPPPTHSALEQSSYPKRGSSQTPGSHRSSPPRDCCGFIPPPPSPPIPTAPSISPHHGHIHTHTACSTRTPALTSCPAKLNAAPGLGARERAGKVDSPRPYRDLPVRDCVPRTQQKRLSVPTLGRYLLAARSASMRAS</sequence>
<proteinExistence type="predicted"/>
<feature type="compositionally biased region" description="Basic and acidic residues" evidence="1">
    <location>
        <begin position="144"/>
        <end position="162"/>
    </location>
</feature>
<name>A0A2T2NJ81_CORCC</name>
<evidence type="ECO:0000313" key="3">
    <source>
        <dbReference type="Proteomes" id="UP000240883"/>
    </source>
</evidence>
<feature type="region of interest" description="Disordered" evidence="1">
    <location>
        <begin position="21"/>
        <end position="122"/>
    </location>
</feature>
<dbReference type="AlphaFoldDB" id="A0A2T2NJ81"/>
<dbReference type="Proteomes" id="UP000240883">
    <property type="component" value="Unassembled WGS sequence"/>
</dbReference>
<gene>
    <name evidence="2" type="ORF">BS50DRAFT_51105</name>
</gene>
<feature type="compositionally biased region" description="Pro residues" evidence="1">
    <location>
        <begin position="36"/>
        <end position="47"/>
    </location>
</feature>
<keyword evidence="3" id="KW-1185">Reference proteome</keyword>
<feature type="compositionally biased region" description="Polar residues" evidence="1">
    <location>
        <begin position="21"/>
        <end position="31"/>
    </location>
</feature>
<protein>
    <submittedName>
        <fullName evidence="2">Uncharacterized protein</fullName>
    </submittedName>
</protein>
<evidence type="ECO:0000313" key="2">
    <source>
        <dbReference type="EMBL" id="PSN65098.1"/>
    </source>
</evidence>
<organism evidence="2 3">
    <name type="scientific">Corynespora cassiicola Philippines</name>
    <dbReference type="NCBI Taxonomy" id="1448308"/>
    <lineage>
        <taxon>Eukaryota</taxon>
        <taxon>Fungi</taxon>
        <taxon>Dikarya</taxon>
        <taxon>Ascomycota</taxon>
        <taxon>Pezizomycotina</taxon>
        <taxon>Dothideomycetes</taxon>
        <taxon>Pleosporomycetidae</taxon>
        <taxon>Pleosporales</taxon>
        <taxon>Corynesporascaceae</taxon>
        <taxon>Corynespora</taxon>
    </lineage>
</organism>
<feature type="compositionally biased region" description="Polar residues" evidence="1">
    <location>
        <begin position="66"/>
        <end position="85"/>
    </location>
</feature>
<reference evidence="2 3" key="1">
    <citation type="journal article" date="2018" name="Front. Microbiol.">
        <title>Genome-Wide Analysis of Corynespora cassiicola Leaf Fall Disease Putative Effectors.</title>
        <authorList>
            <person name="Lopez D."/>
            <person name="Ribeiro S."/>
            <person name="Label P."/>
            <person name="Fumanal B."/>
            <person name="Venisse J.S."/>
            <person name="Kohler A."/>
            <person name="de Oliveira R.R."/>
            <person name="Labutti K."/>
            <person name="Lipzen A."/>
            <person name="Lail K."/>
            <person name="Bauer D."/>
            <person name="Ohm R.A."/>
            <person name="Barry K.W."/>
            <person name="Spatafora J."/>
            <person name="Grigoriev I.V."/>
            <person name="Martin F.M."/>
            <person name="Pujade-Renaud V."/>
        </authorList>
    </citation>
    <scope>NUCLEOTIDE SEQUENCE [LARGE SCALE GENOMIC DNA]</scope>
    <source>
        <strain evidence="2 3">Philippines</strain>
    </source>
</reference>
<dbReference type="EMBL" id="KZ678137">
    <property type="protein sequence ID" value="PSN65098.1"/>
    <property type="molecule type" value="Genomic_DNA"/>
</dbReference>
<feature type="region of interest" description="Disordered" evidence="1">
    <location>
        <begin position="138"/>
        <end position="162"/>
    </location>
</feature>